<evidence type="ECO:0000256" key="3">
    <source>
        <dbReference type="ARBA" id="ARBA00023128"/>
    </source>
</evidence>
<dbReference type="InterPro" id="IPR006571">
    <property type="entry name" value="TLDc_dom"/>
</dbReference>
<evidence type="ECO:0000259" key="6">
    <source>
        <dbReference type="PROSITE" id="PS51886"/>
    </source>
</evidence>
<organism evidence="7 8">
    <name type="scientific">Plasmodium vinckei</name>
    <dbReference type="NCBI Taxonomy" id="5860"/>
    <lineage>
        <taxon>Eukaryota</taxon>
        <taxon>Sar</taxon>
        <taxon>Alveolata</taxon>
        <taxon>Apicomplexa</taxon>
        <taxon>Aconoidasida</taxon>
        <taxon>Haemosporida</taxon>
        <taxon>Plasmodiidae</taxon>
        <taxon>Plasmodium</taxon>
        <taxon>Plasmodium (Vinckeia)</taxon>
    </lineage>
</organism>
<evidence type="ECO:0000256" key="2">
    <source>
        <dbReference type="ARBA" id="ARBA00009540"/>
    </source>
</evidence>
<evidence type="ECO:0000256" key="5">
    <source>
        <dbReference type="SAM" id="MobiDB-lite"/>
    </source>
</evidence>
<dbReference type="Proteomes" id="UP000515697">
    <property type="component" value="Chromosome PVSEL_05"/>
</dbReference>
<reference evidence="7 8" key="1">
    <citation type="submission" date="2020-08" db="EMBL/GenBank/DDBJ databases">
        <authorList>
            <person name="Ramaprasad A."/>
        </authorList>
    </citation>
    <scope>NUCLEOTIDE SEQUENCE [LARGE SCALE GENOMIC DNA]</scope>
</reference>
<dbReference type="PROSITE" id="PS51886">
    <property type="entry name" value="TLDC"/>
    <property type="match status" value="1"/>
</dbReference>
<dbReference type="PANTHER" id="PTHR23354">
    <property type="entry name" value="NUCLEOLAR PROTEIN 7/ESTROGEN RECEPTOR COACTIVATOR-RELATED"/>
    <property type="match status" value="1"/>
</dbReference>
<feature type="domain" description="TLDc" evidence="6">
    <location>
        <begin position="489"/>
        <end position="705"/>
    </location>
</feature>
<dbReference type="VEuPathDB" id="PlasmoDB:PVSEL_0501080"/>
<dbReference type="GO" id="GO:0005739">
    <property type="term" value="C:mitochondrion"/>
    <property type="evidence" value="ECO:0007669"/>
    <property type="project" value="UniProtKB-SubCell"/>
</dbReference>
<dbReference type="VEuPathDB" id="PlasmoDB:PVVCY_1306020"/>
<sequence>MGDVSSKVTPKYGNLSEEEVNKIKNKLHLINKEINDKINIADFILVFPNILRPYIYLVLTSFHELHKQNDETRKDQSNNYEFNYALSLLFNKNNKKNNNETCLQNIINILSYIRNSNSHDIIKILFTSFLKTDNQRNTLIPIISDISNDKINNSVKDKSTVEVNKENGGTNISINGVSKCNEINEKVDDEFEKRMDSIENDLSESNANIIDKTNTNEKNYKSMQNSVLLHDKNALKNHYPEKYTLQDLISVEEAFHHLFTYMYIEQLYLLSSNNILLNLNNCNKNINNLEDKDSVNDLKQNESDIYSLPHKNNNKDVNFYFVNDSLKASYIKLNFKNIIMGFRLYVNGVCNNNNDDSIFSLAVKYINSTFVYMSNTYSTATFKHFIDSNDISSSESWESNETNSNNLIDLDSSIKLEGDFKNFDEACIKSLELIHYLYKNKEKNGSNKQRQNSENEINKSDKFEKSSSMLQTQNITKGLKGVFLNSSSRILTDEIVFALRQCSSCFINNEWYKLYSSWKEGTSFNRFITSFFYYPAPIIIVLKTKDNQILGGVCTTPLKDSHIFYGSSNDFLFSASPVFRIIRSSNLGSNYIYLNSKNSFYPKGLGFGGRTECFRLFLSDEFNNSYCTESDYTYERGHLYFPHYHKKIEKEDNVDNKENDGKSPAKSISNNTDSYYSDDLIDEDCSESSFLYKLSISEVEVWGCGDKNSLEEQLLMQRAEEASKQERRMVDKTKIVQNSFDKEFLFPKVFAGGKYEKLSNDT</sequence>
<dbReference type="SMART" id="SM00584">
    <property type="entry name" value="TLDc"/>
    <property type="match status" value="1"/>
</dbReference>
<dbReference type="EMBL" id="LR865426">
    <property type="protein sequence ID" value="CAD2098734.1"/>
    <property type="molecule type" value="Genomic_DNA"/>
</dbReference>
<name>A0A6V7SJ22_PLAVN</name>
<evidence type="ECO:0000256" key="4">
    <source>
        <dbReference type="ARBA" id="ARBA00040604"/>
    </source>
</evidence>
<evidence type="ECO:0000313" key="8">
    <source>
        <dbReference type="Proteomes" id="UP000515697"/>
    </source>
</evidence>
<dbReference type="VEuPathDB" id="PlasmoDB:PVPCR_0501080"/>
<dbReference type="VEuPathDB" id="PlasmoDB:PVLDE_1306480"/>
<feature type="compositionally biased region" description="Basic and acidic residues" evidence="5">
    <location>
        <begin position="651"/>
        <end position="663"/>
    </location>
</feature>
<gene>
    <name evidence="7" type="ORF">PVSEL_0501080</name>
</gene>
<dbReference type="AlphaFoldDB" id="A0A6V7SJ22"/>
<proteinExistence type="inferred from homology"/>
<accession>A0A6V7SJ22</accession>
<comment type="subcellular location">
    <subcellularLocation>
        <location evidence="1">Mitochondrion</location>
    </subcellularLocation>
</comment>
<evidence type="ECO:0000256" key="1">
    <source>
        <dbReference type="ARBA" id="ARBA00004173"/>
    </source>
</evidence>
<dbReference type="PANTHER" id="PTHR23354:SF62">
    <property type="entry name" value="MUSTARD, ISOFORM V"/>
    <property type="match status" value="1"/>
</dbReference>
<dbReference type="VEuPathDB" id="PlasmoDB:PVBDA_1306240"/>
<dbReference type="Pfam" id="PF07534">
    <property type="entry name" value="TLD"/>
    <property type="match status" value="1"/>
</dbReference>
<keyword evidence="3" id="KW-0496">Mitochondrion</keyword>
<comment type="similarity">
    <text evidence="2">Belongs to the OXR1 family.</text>
</comment>
<evidence type="ECO:0000313" key="7">
    <source>
        <dbReference type="EMBL" id="CAD2098734.1"/>
    </source>
</evidence>
<protein>
    <recommendedName>
        <fullName evidence="4">Oxidation resistance protein 1</fullName>
    </recommendedName>
</protein>
<feature type="region of interest" description="Disordered" evidence="5">
    <location>
        <begin position="651"/>
        <end position="670"/>
    </location>
</feature>